<keyword evidence="2" id="KW-0012">Acyltransferase</keyword>
<dbReference type="InterPro" id="IPR000182">
    <property type="entry name" value="GNAT_dom"/>
</dbReference>
<gene>
    <name evidence="2" type="ORF">BALAC2494_00560</name>
</gene>
<name>A0A806FGB0_BIFAN</name>
<sequence length="185" mass="20805">MPTLHTERLVLRPWRESDAATLYEYAKNPNIGPIAGWPPHQSIEESLDVIRNVFDGPEDYAIALADDPDTAIGAISLKLAGNSDFFPANDTTQAEMGFWIGEPFWGNGYIPEAARELLRRGFENLGLSAIWCAYYEGNTKSARTQEKIGFEPIRVTQNVPVPLLGETRTEHVNRMTREQWETLIA</sequence>
<dbReference type="RefSeq" id="WP_004218813.1">
    <property type="nucleotide sequence ID" value="NC_017215.1"/>
</dbReference>
<dbReference type="EMBL" id="CP002915">
    <property type="protein sequence ID" value="AEK30027.1"/>
    <property type="molecule type" value="Genomic_DNA"/>
</dbReference>
<dbReference type="Proteomes" id="UP000008394">
    <property type="component" value="Chromosome"/>
</dbReference>
<evidence type="ECO:0000313" key="3">
    <source>
        <dbReference type="Proteomes" id="UP000008394"/>
    </source>
</evidence>
<dbReference type="InterPro" id="IPR051531">
    <property type="entry name" value="N-acetyltransferase"/>
</dbReference>
<proteinExistence type="predicted"/>
<feature type="domain" description="N-acetyltransferase" evidence="1">
    <location>
        <begin position="9"/>
        <end position="170"/>
    </location>
</feature>
<dbReference type="Pfam" id="PF13302">
    <property type="entry name" value="Acetyltransf_3"/>
    <property type="match status" value="1"/>
</dbReference>
<organism evidence="2 3">
    <name type="scientific">Bifidobacterium animalis subsp. lactis CNCM I-2494</name>
    <dbReference type="NCBI Taxonomy" id="1042403"/>
    <lineage>
        <taxon>Bacteria</taxon>
        <taxon>Bacillati</taxon>
        <taxon>Actinomycetota</taxon>
        <taxon>Actinomycetes</taxon>
        <taxon>Bifidobacteriales</taxon>
        <taxon>Bifidobacteriaceae</taxon>
        <taxon>Bifidobacterium</taxon>
    </lineage>
</organism>
<dbReference type="EC" id="2.3.1.-" evidence="2"/>
<dbReference type="PANTHER" id="PTHR43792">
    <property type="entry name" value="GNAT FAMILY, PUTATIVE (AFU_ORTHOLOGUE AFUA_3G00765)-RELATED-RELATED"/>
    <property type="match status" value="1"/>
</dbReference>
<protein>
    <submittedName>
        <fullName evidence="2">Acyltransferase transferring groups other than amino-acyl groups</fullName>
        <ecNumber evidence="2">2.3.1.-</ecNumber>
    </submittedName>
</protein>
<dbReference type="KEGG" id="bnm:BALAC2494_00560"/>
<evidence type="ECO:0000313" key="2">
    <source>
        <dbReference type="EMBL" id="AEK30027.1"/>
    </source>
</evidence>
<keyword evidence="2" id="KW-0808">Transferase</keyword>
<dbReference type="PROSITE" id="PS51186">
    <property type="entry name" value="GNAT"/>
    <property type="match status" value="1"/>
</dbReference>
<dbReference type="InterPro" id="IPR016181">
    <property type="entry name" value="Acyl_CoA_acyltransferase"/>
</dbReference>
<accession>A0A806FGB0</accession>
<dbReference type="GeneID" id="29695345"/>
<reference evidence="2 3" key="1">
    <citation type="journal article" date="2011" name="J. Bacteriol.">
        <title>Genome Sequence of the Probiotic Strain Bifidobacterium animalis subsp. lactis CNCM I-2494.</title>
        <authorList>
            <person name="Chervaux C."/>
            <person name="Grimaldi C."/>
            <person name="Bolotin A."/>
            <person name="Quinquis B."/>
            <person name="Legrain-Raspaud S."/>
            <person name="van Hylckama Vlieg J.E."/>
            <person name="Denariaz G."/>
            <person name="Smokvina T."/>
        </authorList>
    </citation>
    <scope>NUCLEOTIDE SEQUENCE [LARGE SCALE GENOMIC DNA]</scope>
    <source>
        <strain evidence="2 3">CNCM I-2494</strain>
    </source>
</reference>
<dbReference type="GO" id="GO:0016747">
    <property type="term" value="F:acyltransferase activity, transferring groups other than amino-acyl groups"/>
    <property type="evidence" value="ECO:0007669"/>
    <property type="project" value="InterPro"/>
</dbReference>
<dbReference type="AlphaFoldDB" id="A0A806FGB0"/>
<evidence type="ECO:0000259" key="1">
    <source>
        <dbReference type="PROSITE" id="PS51186"/>
    </source>
</evidence>
<dbReference type="SUPFAM" id="SSF55729">
    <property type="entry name" value="Acyl-CoA N-acyltransferases (Nat)"/>
    <property type="match status" value="1"/>
</dbReference>
<dbReference type="Gene3D" id="3.40.630.30">
    <property type="match status" value="1"/>
</dbReference>